<protein>
    <submittedName>
        <fullName evidence="1">Uncharacterized protein</fullName>
    </submittedName>
</protein>
<gene>
    <name evidence="1" type="ORF">CCMP2556_LOCUS33865</name>
</gene>
<proteinExistence type="predicted"/>
<dbReference type="Proteomes" id="UP001642484">
    <property type="component" value="Unassembled WGS sequence"/>
</dbReference>
<reference evidence="1 2" key="1">
    <citation type="submission" date="2024-02" db="EMBL/GenBank/DDBJ databases">
        <authorList>
            <person name="Chen Y."/>
            <person name="Shah S."/>
            <person name="Dougan E. K."/>
            <person name="Thang M."/>
            <person name="Chan C."/>
        </authorList>
    </citation>
    <scope>NUCLEOTIDE SEQUENCE [LARGE SCALE GENOMIC DNA]</scope>
</reference>
<evidence type="ECO:0000313" key="2">
    <source>
        <dbReference type="Proteomes" id="UP001642484"/>
    </source>
</evidence>
<comment type="caution">
    <text evidence="1">The sequence shown here is derived from an EMBL/GenBank/DDBJ whole genome shotgun (WGS) entry which is preliminary data.</text>
</comment>
<dbReference type="EMBL" id="CAXAMN010022384">
    <property type="protein sequence ID" value="CAK9068903.1"/>
    <property type="molecule type" value="Genomic_DNA"/>
</dbReference>
<sequence>MSIAEAAKPQVMDFAEEEFRMLLWSLPRCALDSALTLLEHAEAAGRTLTAQCLSALLAEAEQRQLAKLEDQGGRERSIELMGMCSHWASLKAHSHILSEATKRWPRSACILLLLLHLASALAPTAPPLFQGAPLHHDGRERLHDTVKMVGSQVVFSETRREKDPVNTRGRGADPA</sequence>
<name>A0ABP0NZS3_9DINO</name>
<accession>A0ABP0NZS3</accession>
<evidence type="ECO:0000313" key="1">
    <source>
        <dbReference type="EMBL" id="CAK9068903.1"/>
    </source>
</evidence>
<keyword evidence="2" id="KW-1185">Reference proteome</keyword>
<organism evidence="1 2">
    <name type="scientific">Durusdinium trenchii</name>
    <dbReference type="NCBI Taxonomy" id="1381693"/>
    <lineage>
        <taxon>Eukaryota</taxon>
        <taxon>Sar</taxon>
        <taxon>Alveolata</taxon>
        <taxon>Dinophyceae</taxon>
        <taxon>Suessiales</taxon>
        <taxon>Symbiodiniaceae</taxon>
        <taxon>Durusdinium</taxon>
    </lineage>
</organism>